<evidence type="ECO:0000256" key="2">
    <source>
        <dbReference type="SAM" id="Phobius"/>
    </source>
</evidence>
<feature type="transmembrane region" description="Helical" evidence="2">
    <location>
        <begin position="126"/>
        <end position="144"/>
    </location>
</feature>
<evidence type="ECO:0000313" key="3">
    <source>
        <dbReference type="EMBL" id="CEJ90261.1"/>
    </source>
</evidence>
<feature type="transmembrane region" description="Helical" evidence="2">
    <location>
        <begin position="562"/>
        <end position="583"/>
    </location>
</feature>
<evidence type="ECO:0000256" key="1">
    <source>
        <dbReference type="SAM" id="MobiDB-lite"/>
    </source>
</evidence>
<organism evidence="3 4">
    <name type="scientific">[Torrubiella] hemipterigena</name>
    <dbReference type="NCBI Taxonomy" id="1531966"/>
    <lineage>
        <taxon>Eukaryota</taxon>
        <taxon>Fungi</taxon>
        <taxon>Dikarya</taxon>
        <taxon>Ascomycota</taxon>
        <taxon>Pezizomycotina</taxon>
        <taxon>Sordariomycetes</taxon>
        <taxon>Hypocreomycetidae</taxon>
        <taxon>Hypocreales</taxon>
        <taxon>Clavicipitaceae</taxon>
        <taxon>Clavicipitaceae incertae sedis</taxon>
        <taxon>'Torrubiella' clade</taxon>
    </lineage>
</organism>
<keyword evidence="2" id="KW-1133">Transmembrane helix</keyword>
<dbReference type="Proteomes" id="UP000039046">
    <property type="component" value="Unassembled WGS sequence"/>
</dbReference>
<gene>
    <name evidence="3" type="ORF">VHEMI06056</name>
</gene>
<feature type="transmembrane region" description="Helical" evidence="2">
    <location>
        <begin position="21"/>
        <end position="44"/>
    </location>
</feature>
<reference evidence="3 4" key="1">
    <citation type="journal article" date="2015" name="Genome Announc.">
        <title>Draft Genome Sequence and Gene Annotation of the Entomopathogenic Fungus Verticillium hemipterigenum.</title>
        <authorList>
            <person name="Horn F."/>
            <person name="Habel A."/>
            <person name="Scharf D.H."/>
            <person name="Dworschak J."/>
            <person name="Brakhage A.A."/>
            <person name="Guthke R."/>
            <person name="Hertweck C."/>
            <person name="Linde J."/>
        </authorList>
    </citation>
    <scope>NUCLEOTIDE SEQUENCE [LARGE SCALE GENOMIC DNA]</scope>
</reference>
<keyword evidence="2" id="KW-0812">Transmembrane</keyword>
<feature type="compositionally biased region" description="Basic and acidic residues" evidence="1">
    <location>
        <begin position="639"/>
        <end position="652"/>
    </location>
</feature>
<dbReference type="InterPro" id="IPR021514">
    <property type="entry name" value="DUF3176"/>
</dbReference>
<dbReference type="AlphaFoldDB" id="A0A0A1SZL7"/>
<name>A0A0A1SZL7_9HYPO</name>
<keyword evidence="2" id="KW-0472">Membrane</keyword>
<feature type="region of interest" description="Disordered" evidence="1">
    <location>
        <begin position="633"/>
        <end position="652"/>
    </location>
</feature>
<dbReference type="OrthoDB" id="5376804at2759"/>
<dbReference type="EMBL" id="CDHN01000003">
    <property type="protein sequence ID" value="CEJ90261.1"/>
    <property type="molecule type" value="Genomic_DNA"/>
</dbReference>
<evidence type="ECO:0000313" key="4">
    <source>
        <dbReference type="Proteomes" id="UP000039046"/>
    </source>
</evidence>
<accession>A0A0A1SZL7</accession>
<dbReference type="PANTHER" id="PTHR35394">
    <property type="entry name" value="DUF3176 DOMAIN-CONTAINING PROTEIN"/>
    <property type="match status" value="1"/>
</dbReference>
<dbReference type="STRING" id="1531966.A0A0A1SZL7"/>
<keyword evidence="4" id="KW-1185">Reference proteome</keyword>
<proteinExistence type="predicted"/>
<feature type="transmembrane region" description="Helical" evidence="2">
    <location>
        <begin position="64"/>
        <end position="86"/>
    </location>
</feature>
<dbReference type="HOGENOM" id="CLU_015092_4_3_1"/>
<sequence>MTERMRFRDGNWSRSAFENGWPWVTEAFFIVLSIAALIAMIALLKVYDGQPVFQWHSVTLNAVIAVLSVVLKACLSSVVGSCLGQWKWILFSREKRIMLDFEKIDLASRGAWGAFSVMLRRPMSNIARLGAFVMLFAVAIDPFSQQLLQSITLLVFETPHESIENAYGRAYTAGTWTFTNQTAKLPGIEKPFYKISPLVDIEMETAILDSLFSDPSLIQRRLQVSCPSGNCKWNKFTTLGVCHRCTNLTSQLKRYDNWARLDNMYNYSAYMLPNGAYLANSENNLSLHPPNLLLPGGSGSGAATSMMGFGTGNASQTVAMGDIKTLIWAMTAVHVNLSRNISTESYHPLETWPNLPIVANECALYYCAKDIVSTMVNTTMEESYTEQTDFARDPASFRPKYVSQEGILSEAELQSLEFDPVVSNIRRSYLQLKSPKNTSIILSIEDLSVASISGYFQQTFRSDANVSTVRNGEGITLALKSSDIPQGKANIAFYATDSLPSKGAGLWNNKKPILETNFALLAKSMTNAIRNDGARGGATQLYGPRNTSGYIGLYKPIYSVQWGWIALHVTLITGGTVFFIITVKHSSLAERTLQCLAWKNNSLAIISKASELGPFFKSTDDVKELNRKAKAASATFNQKEGRSLETAMHDSS</sequence>
<dbReference type="Pfam" id="PF11374">
    <property type="entry name" value="DUF3176"/>
    <property type="match status" value="1"/>
</dbReference>
<protein>
    <submittedName>
        <fullName evidence="3">Uncharacterized protein</fullName>
    </submittedName>
</protein>
<dbReference type="PANTHER" id="PTHR35394:SF5">
    <property type="entry name" value="DUF3176 DOMAIN-CONTAINING PROTEIN"/>
    <property type="match status" value="1"/>
</dbReference>